<feature type="domain" description="HTH luxR-type" evidence="5">
    <location>
        <begin position="167"/>
        <end position="232"/>
    </location>
</feature>
<dbReference type="PROSITE" id="PS50043">
    <property type="entry name" value="HTH_LUXR_2"/>
    <property type="match status" value="1"/>
</dbReference>
<dbReference type="PANTHER" id="PTHR44688">
    <property type="entry name" value="DNA-BINDING TRANSCRIPTIONAL ACTIVATOR DEVR_DOSR"/>
    <property type="match status" value="1"/>
</dbReference>
<dbReference type="EMBL" id="ANOH01000225">
    <property type="protein sequence ID" value="EMI55191.1"/>
    <property type="molecule type" value="Genomic_DNA"/>
</dbReference>
<dbReference type="InterPro" id="IPR036388">
    <property type="entry name" value="WH-like_DNA-bd_sf"/>
</dbReference>
<sequence length="246" mass="27371">MPDPSSRQTSPDPTDRGTPQRVAPTRRDRIDPPQIDPMSLWAAVTQTAGVGVCITDVEGRLLFVNDTAMLLFSKATGIDYAGKKISDFHSPEYAAERMAMIARVIEESKPLSITHVYHGKRICSNVWPIEDTSPPFNRVIVITRTSGGHDEIDTREPIEEVHTNFIGLGPLDVLTRRELEVAILLGHGMSVPRVAKLLFRSPKTIERHKSSITQKLKLRGQSELVAMITEMGLDLDATKLRRLPNC</sequence>
<dbReference type="CDD" id="cd06170">
    <property type="entry name" value="LuxR_C_like"/>
    <property type="match status" value="1"/>
</dbReference>
<dbReference type="Pfam" id="PF08448">
    <property type="entry name" value="PAS_4"/>
    <property type="match status" value="1"/>
</dbReference>
<dbReference type="GO" id="GO:0006355">
    <property type="term" value="P:regulation of DNA-templated transcription"/>
    <property type="evidence" value="ECO:0007669"/>
    <property type="project" value="InterPro"/>
</dbReference>
<evidence type="ECO:0000256" key="3">
    <source>
        <dbReference type="ARBA" id="ARBA00023163"/>
    </source>
</evidence>
<dbReference type="SMART" id="SM00091">
    <property type="entry name" value="PAS"/>
    <property type="match status" value="1"/>
</dbReference>
<dbReference type="InterPro" id="IPR016032">
    <property type="entry name" value="Sig_transdc_resp-reg_C-effctor"/>
</dbReference>
<keyword evidence="3" id="KW-0804">Transcription</keyword>
<dbReference type="InterPro" id="IPR013656">
    <property type="entry name" value="PAS_4"/>
</dbReference>
<evidence type="ECO:0000259" key="5">
    <source>
        <dbReference type="PROSITE" id="PS50043"/>
    </source>
</evidence>
<evidence type="ECO:0000256" key="1">
    <source>
        <dbReference type="ARBA" id="ARBA00023015"/>
    </source>
</evidence>
<keyword evidence="2" id="KW-0238">DNA-binding</keyword>
<feature type="compositionally biased region" description="Polar residues" evidence="4">
    <location>
        <begin position="1"/>
        <end position="12"/>
    </location>
</feature>
<dbReference type="PRINTS" id="PR00038">
    <property type="entry name" value="HTHLUXR"/>
</dbReference>
<dbReference type="Pfam" id="PF00196">
    <property type="entry name" value="GerE"/>
    <property type="match status" value="1"/>
</dbReference>
<dbReference type="SUPFAM" id="SSF46894">
    <property type="entry name" value="C-terminal effector domain of the bipartite response regulators"/>
    <property type="match status" value="1"/>
</dbReference>
<dbReference type="CDD" id="cd00130">
    <property type="entry name" value="PAS"/>
    <property type="match status" value="1"/>
</dbReference>
<evidence type="ECO:0000256" key="2">
    <source>
        <dbReference type="ARBA" id="ARBA00023125"/>
    </source>
</evidence>
<keyword evidence="7" id="KW-1185">Reference proteome</keyword>
<organism evidence="6 7">
    <name type="scientific">Rhodopirellula sallentina SM41</name>
    <dbReference type="NCBI Taxonomy" id="1263870"/>
    <lineage>
        <taxon>Bacteria</taxon>
        <taxon>Pseudomonadati</taxon>
        <taxon>Planctomycetota</taxon>
        <taxon>Planctomycetia</taxon>
        <taxon>Pirellulales</taxon>
        <taxon>Pirellulaceae</taxon>
        <taxon>Rhodopirellula</taxon>
    </lineage>
</organism>
<evidence type="ECO:0000256" key="4">
    <source>
        <dbReference type="SAM" id="MobiDB-lite"/>
    </source>
</evidence>
<keyword evidence="1" id="KW-0805">Transcription regulation</keyword>
<feature type="region of interest" description="Disordered" evidence="4">
    <location>
        <begin position="1"/>
        <end position="35"/>
    </location>
</feature>
<dbReference type="InterPro" id="IPR000792">
    <property type="entry name" value="Tscrpt_reg_LuxR_C"/>
</dbReference>
<dbReference type="AlphaFoldDB" id="M5UBH4"/>
<dbReference type="RefSeq" id="WP_008680442.1">
    <property type="nucleotide sequence ID" value="NZ_ANOH01000225.1"/>
</dbReference>
<dbReference type="SUPFAM" id="SSF55785">
    <property type="entry name" value="PYP-like sensor domain (PAS domain)"/>
    <property type="match status" value="1"/>
</dbReference>
<reference evidence="6 7" key="1">
    <citation type="journal article" date="2013" name="Mar. Genomics">
        <title>Expression of sulfatases in Rhodopirellula baltica and the diversity of sulfatases in the genus Rhodopirellula.</title>
        <authorList>
            <person name="Wegner C.E."/>
            <person name="Richter-Heitmann T."/>
            <person name="Klindworth A."/>
            <person name="Klockow C."/>
            <person name="Richter M."/>
            <person name="Achstetter T."/>
            <person name="Glockner F.O."/>
            <person name="Harder J."/>
        </authorList>
    </citation>
    <scope>NUCLEOTIDE SEQUENCE [LARGE SCALE GENOMIC DNA]</scope>
    <source>
        <strain evidence="6 7">SM41</strain>
    </source>
</reference>
<dbReference type="Proteomes" id="UP000011885">
    <property type="component" value="Unassembled WGS sequence"/>
</dbReference>
<dbReference type="Gene3D" id="1.10.10.10">
    <property type="entry name" value="Winged helix-like DNA-binding domain superfamily/Winged helix DNA-binding domain"/>
    <property type="match status" value="1"/>
</dbReference>
<dbReference type="InterPro" id="IPR000014">
    <property type="entry name" value="PAS"/>
</dbReference>
<dbReference type="PATRIC" id="fig|1263870.3.peg.3586"/>
<comment type="caution">
    <text evidence="6">The sequence shown here is derived from an EMBL/GenBank/DDBJ whole genome shotgun (WGS) entry which is preliminary data.</text>
</comment>
<name>M5UBH4_9BACT</name>
<protein>
    <submittedName>
        <fullName evidence="6">Response regulator</fullName>
    </submittedName>
</protein>
<dbReference type="Gene3D" id="3.30.450.20">
    <property type="entry name" value="PAS domain"/>
    <property type="match status" value="1"/>
</dbReference>
<dbReference type="InterPro" id="IPR035965">
    <property type="entry name" value="PAS-like_dom_sf"/>
</dbReference>
<evidence type="ECO:0000313" key="6">
    <source>
        <dbReference type="EMBL" id="EMI55191.1"/>
    </source>
</evidence>
<dbReference type="PANTHER" id="PTHR44688:SF16">
    <property type="entry name" value="DNA-BINDING TRANSCRIPTIONAL ACTIVATOR DEVR_DOSR"/>
    <property type="match status" value="1"/>
</dbReference>
<proteinExistence type="predicted"/>
<dbReference type="GO" id="GO:0003677">
    <property type="term" value="F:DNA binding"/>
    <property type="evidence" value="ECO:0007669"/>
    <property type="project" value="UniProtKB-KW"/>
</dbReference>
<dbReference type="SMART" id="SM00421">
    <property type="entry name" value="HTH_LUXR"/>
    <property type="match status" value="1"/>
</dbReference>
<gene>
    <name evidence="6" type="ORF">RSSM_03373</name>
</gene>
<dbReference type="PROSITE" id="PS00622">
    <property type="entry name" value="HTH_LUXR_1"/>
    <property type="match status" value="1"/>
</dbReference>
<evidence type="ECO:0000313" key="7">
    <source>
        <dbReference type="Proteomes" id="UP000011885"/>
    </source>
</evidence>
<accession>M5UBH4</accession>